<organism evidence="2 3">
    <name type="scientific">Coemansia reversa (strain ATCC 12441 / NRRL 1564)</name>
    <dbReference type="NCBI Taxonomy" id="763665"/>
    <lineage>
        <taxon>Eukaryota</taxon>
        <taxon>Fungi</taxon>
        <taxon>Fungi incertae sedis</taxon>
        <taxon>Zoopagomycota</taxon>
        <taxon>Kickxellomycotina</taxon>
        <taxon>Kickxellomycetes</taxon>
        <taxon>Kickxellales</taxon>
        <taxon>Kickxellaceae</taxon>
        <taxon>Coemansia</taxon>
    </lineage>
</organism>
<keyword evidence="3" id="KW-1185">Reference proteome</keyword>
<feature type="domain" description="Ndc10" evidence="1">
    <location>
        <begin position="4"/>
        <end position="47"/>
    </location>
</feature>
<evidence type="ECO:0000259" key="1">
    <source>
        <dbReference type="Pfam" id="PF16787"/>
    </source>
</evidence>
<dbReference type="AlphaFoldDB" id="A0A2G5B3K2"/>
<dbReference type="EMBL" id="KZ303530">
    <property type="protein sequence ID" value="PIA13600.1"/>
    <property type="molecule type" value="Genomic_DNA"/>
</dbReference>
<dbReference type="GO" id="GO:0003677">
    <property type="term" value="F:DNA binding"/>
    <property type="evidence" value="ECO:0007669"/>
    <property type="project" value="InterPro"/>
</dbReference>
<reference evidence="2 3" key="1">
    <citation type="journal article" date="2015" name="Genome Biol. Evol.">
        <title>Phylogenomic analyses indicate that early fungi evolved digesting cell walls of algal ancestors of land plants.</title>
        <authorList>
            <person name="Chang Y."/>
            <person name="Wang S."/>
            <person name="Sekimoto S."/>
            <person name="Aerts A.L."/>
            <person name="Choi C."/>
            <person name="Clum A."/>
            <person name="LaButti K.M."/>
            <person name="Lindquist E.A."/>
            <person name="Yee Ngan C."/>
            <person name="Ohm R.A."/>
            <person name="Salamov A.A."/>
            <person name="Grigoriev I.V."/>
            <person name="Spatafora J.W."/>
            <person name="Berbee M.L."/>
        </authorList>
    </citation>
    <scope>NUCLEOTIDE SEQUENCE [LARGE SCALE GENOMIC DNA]</scope>
    <source>
        <strain evidence="2 3">NRRL 1564</strain>
    </source>
</reference>
<accession>A0A2G5B3K2</accession>
<evidence type="ECO:0000313" key="3">
    <source>
        <dbReference type="Proteomes" id="UP000242474"/>
    </source>
</evidence>
<gene>
    <name evidence="2" type="ORF">COEREDRAFT_48604</name>
</gene>
<sequence length="54" mass="6371">QVDVCTIMAIGFYFFWHFHMTSEGFPNLADADNWLKIKLFKGKKKIDKPELSYT</sequence>
<proteinExistence type="predicted"/>
<dbReference type="Proteomes" id="UP000242474">
    <property type="component" value="Unassembled WGS sequence"/>
</dbReference>
<dbReference type="Pfam" id="PF16787">
    <property type="entry name" value="NDC10_II"/>
    <property type="match status" value="1"/>
</dbReference>
<protein>
    <recommendedName>
        <fullName evidence="1">Ndc10 domain-containing protein</fullName>
    </recommendedName>
</protein>
<dbReference type="InterPro" id="IPR031872">
    <property type="entry name" value="NDC10_II"/>
</dbReference>
<dbReference type="InterPro" id="IPR038279">
    <property type="entry name" value="Ndc10_dom2_sf"/>
</dbReference>
<evidence type="ECO:0000313" key="2">
    <source>
        <dbReference type="EMBL" id="PIA13600.1"/>
    </source>
</evidence>
<feature type="non-terminal residue" evidence="2">
    <location>
        <position position="1"/>
    </location>
</feature>
<dbReference type="Gene3D" id="1.10.443.20">
    <property type="entry name" value="Centromere DNA-binding protein complex CBF3 subunit, domain 2"/>
    <property type="match status" value="1"/>
</dbReference>
<name>A0A2G5B3K2_COERN</name>